<proteinExistence type="predicted"/>
<evidence type="ECO:0000313" key="4">
    <source>
        <dbReference type="Proteomes" id="UP000019491"/>
    </source>
</evidence>
<dbReference type="OrthoDB" id="56621at2"/>
<protein>
    <submittedName>
        <fullName evidence="3">Putative fatty-acid--CoA ligase</fullName>
    </submittedName>
</protein>
<dbReference type="InterPro" id="IPR025110">
    <property type="entry name" value="AMP-bd_C"/>
</dbReference>
<dbReference type="GO" id="GO:0016878">
    <property type="term" value="F:acid-thiol ligase activity"/>
    <property type="evidence" value="ECO:0007669"/>
    <property type="project" value="UniProtKB-ARBA"/>
</dbReference>
<feature type="domain" description="AMP-binding enzyme C-terminal" evidence="2">
    <location>
        <begin position="435"/>
        <end position="511"/>
    </location>
</feature>
<reference evidence="3 4" key="1">
    <citation type="submission" date="2014-02" db="EMBL/GenBank/DDBJ databases">
        <title>Whole genome shotgun sequence of Rhodococcus wratislaviensis NBRC 100605.</title>
        <authorList>
            <person name="Hosoyama A."/>
            <person name="Tsuchikane K."/>
            <person name="Yoshida I."/>
            <person name="Ohji S."/>
            <person name="Ichikawa N."/>
            <person name="Yamazoe A."/>
            <person name="Fujita N."/>
        </authorList>
    </citation>
    <scope>NUCLEOTIDE SEQUENCE [LARGE SCALE GENOMIC DNA]</scope>
    <source>
        <strain evidence="3 4">NBRC 100605</strain>
    </source>
</reference>
<feature type="domain" description="AMP-dependent synthetase/ligase" evidence="1">
    <location>
        <begin position="19"/>
        <end position="385"/>
    </location>
</feature>
<dbReference type="InterPro" id="IPR042099">
    <property type="entry name" value="ANL_N_sf"/>
</dbReference>
<dbReference type="PANTHER" id="PTHR43767">
    <property type="entry name" value="LONG-CHAIN-FATTY-ACID--COA LIGASE"/>
    <property type="match status" value="1"/>
</dbReference>
<comment type="caution">
    <text evidence="3">The sequence shown here is derived from an EMBL/GenBank/DDBJ whole genome shotgun (WGS) entry which is preliminary data.</text>
</comment>
<evidence type="ECO:0000259" key="1">
    <source>
        <dbReference type="Pfam" id="PF00501"/>
    </source>
</evidence>
<gene>
    <name evidence="3" type="ORF">RW1_022_01140</name>
</gene>
<dbReference type="InterPro" id="IPR050237">
    <property type="entry name" value="ATP-dep_AMP-bd_enzyme"/>
</dbReference>
<keyword evidence="3" id="KW-0436">Ligase</keyword>
<dbReference type="Pfam" id="PF13193">
    <property type="entry name" value="AMP-binding_C"/>
    <property type="match status" value="1"/>
</dbReference>
<dbReference type="EMBL" id="BAWF01000022">
    <property type="protein sequence ID" value="GAF45534.1"/>
    <property type="molecule type" value="Genomic_DNA"/>
</dbReference>
<dbReference type="InterPro" id="IPR045851">
    <property type="entry name" value="AMP-bd_C_sf"/>
</dbReference>
<evidence type="ECO:0000259" key="2">
    <source>
        <dbReference type="Pfam" id="PF13193"/>
    </source>
</evidence>
<dbReference type="SUPFAM" id="SSF56801">
    <property type="entry name" value="Acetyl-CoA synthetase-like"/>
    <property type="match status" value="1"/>
</dbReference>
<dbReference type="Gene3D" id="3.40.50.12780">
    <property type="entry name" value="N-terminal domain of ligase-like"/>
    <property type="match status" value="1"/>
</dbReference>
<dbReference type="Proteomes" id="UP000019491">
    <property type="component" value="Unassembled WGS sequence"/>
</dbReference>
<accession>X0PRJ5</accession>
<organism evidence="3 4">
    <name type="scientific">Rhodococcus wratislaviensis NBRC 100605</name>
    <dbReference type="NCBI Taxonomy" id="1219028"/>
    <lineage>
        <taxon>Bacteria</taxon>
        <taxon>Bacillati</taxon>
        <taxon>Actinomycetota</taxon>
        <taxon>Actinomycetes</taxon>
        <taxon>Mycobacteriales</taxon>
        <taxon>Nocardiaceae</taxon>
        <taxon>Rhodococcus</taxon>
    </lineage>
</organism>
<evidence type="ECO:0000313" key="3">
    <source>
        <dbReference type="EMBL" id="GAF45534.1"/>
    </source>
</evidence>
<name>X0PRJ5_RHOWR</name>
<dbReference type="Gene3D" id="3.30.300.30">
    <property type="match status" value="1"/>
</dbReference>
<sequence length="526" mass="57411">MSSTSADIHSCRSLDDLMKRAATLWPDNVAMIDGDVVVTHRQLDEMVDRLASELVEAGLTSGMRCGIAMDHRWWNFAALLAVGRAGLAALPLNIRSTPVELQEQMARSGADALIVSAAHLARFATVSGWEYLSYVGLLDDVEAQGQAATTLGSCAVTAMDTNRAARTVEIRVDSDAPGTLWFTGGSTGNPKLVVHSRQAPVHAIVSWIERLKLTSRDRGFALNFYHISTMSNTGAMLAAGGSVVIIPEFRVPTILSLIERHKATLLITLALFPNLLVRDPSVPERYDLSSLRLVLVGGAPTDHSVMRAAFDLLPNAEWGQGWAQTELCSGGAAIYGQEFRDRIASVGKPLSCVEGLEIRDEFDRRTEAGTVGEVCIKGPSVMLRYEGAGESGDEPRNGWMHTGDLGFVDEDGYLHLAGRKRELIIRGGENLYPGEIEAVLMSHPAILECAVVGIRDTVMTEVPIAFVVRRPHHEAVTAEEIREYAEARLSRFKQPVAYEWIAELPRNSIGKIQKTALREIGTEYAR</sequence>
<dbReference type="RefSeq" id="WP_037232109.1">
    <property type="nucleotide sequence ID" value="NZ_BAWF01000022.1"/>
</dbReference>
<dbReference type="Pfam" id="PF00501">
    <property type="entry name" value="AMP-binding"/>
    <property type="match status" value="1"/>
</dbReference>
<dbReference type="InterPro" id="IPR000873">
    <property type="entry name" value="AMP-dep_synth/lig_dom"/>
</dbReference>
<dbReference type="InterPro" id="IPR020845">
    <property type="entry name" value="AMP-binding_CS"/>
</dbReference>
<dbReference type="AlphaFoldDB" id="X0PRJ5"/>
<dbReference type="PROSITE" id="PS00455">
    <property type="entry name" value="AMP_BINDING"/>
    <property type="match status" value="1"/>
</dbReference>
<keyword evidence="4" id="KW-1185">Reference proteome</keyword>
<dbReference type="PANTHER" id="PTHR43767:SF1">
    <property type="entry name" value="NONRIBOSOMAL PEPTIDE SYNTHASE PES1 (EUROFUNG)-RELATED"/>
    <property type="match status" value="1"/>
</dbReference>